<sequence length="287" mass="32360">MNLESLRLFHNVATLKSISKVAAASHISQSALSQQLSKMEEKLGVTALIRSNKGVELTEEGKIINDYANEILSTYNRLIEELDKIHSEKNSLIIETTCLSGYYILSKFLSKSSGKTNNFFYDINYQTQKKIHSNLINNICDISITSIKLTDPDCTSYLLGTDKLVCVCNASCKSTNFNKLPFLLLKDDIDIENKINDFINLNNVIIKTDSLHTILSCLLIGPSISILPKICVENELKQGILKEIPLPELDNITYNLYLTYKNDINKVLKSKLLTLIRNFKTPFLSDN</sequence>
<evidence type="ECO:0000313" key="6">
    <source>
        <dbReference type="EMBL" id="MBM6820464.1"/>
    </source>
</evidence>
<reference evidence="6 7" key="1">
    <citation type="journal article" date="2021" name="Sci. Rep.">
        <title>The distribution of antibiotic resistance genes in chicken gut microbiota commensals.</title>
        <authorList>
            <person name="Juricova H."/>
            <person name="Matiasovicova J."/>
            <person name="Kubasova T."/>
            <person name="Cejkova D."/>
            <person name="Rychlik I."/>
        </authorList>
    </citation>
    <scope>NUCLEOTIDE SEQUENCE [LARGE SCALE GENOMIC DNA]</scope>
    <source>
        <strain evidence="6 7">An435</strain>
    </source>
</reference>
<dbReference type="InterPro" id="IPR005119">
    <property type="entry name" value="LysR_subst-bd"/>
</dbReference>
<dbReference type="Pfam" id="PF00126">
    <property type="entry name" value="HTH_1"/>
    <property type="match status" value="1"/>
</dbReference>
<keyword evidence="3" id="KW-0238">DNA-binding</keyword>
<evidence type="ECO:0000313" key="7">
    <source>
        <dbReference type="Proteomes" id="UP000767334"/>
    </source>
</evidence>
<dbReference type="InterPro" id="IPR036388">
    <property type="entry name" value="WH-like_DNA-bd_sf"/>
</dbReference>
<dbReference type="InterPro" id="IPR000847">
    <property type="entry name" value="LysR_HTH_N"/>
</dbReference>
<comment type="caution">
    <text evidence="6">The sequence shown here is derived from an EMBL/GenBank/DDBJ whole genome shotgun (WGS) entry which is preliminary data.</text>
</comment>
<comment type="similarity">
    <text evidence="1">Belongs to the LysR transcriptional regulatory family.</text>
</comment>
<dbReference type="Pfam" id="PF03466">
    <property type="entry name" value="LysR_substrate"/>
    <property type="match status" value="1"/>
</dbReference>
<evidence type="ECO:0000256" key="2">
    <source>
        <dbReference type="ARBA" id="ARBA00023015"/>
    </source>
</evidence>
<feature type="domain" description="HTH lysR-type" evidence="5">
    <location>
        <begin position="1"/>
        <end position="58"/>
    </location>
</feature>
<dbReference type="InterPro" id="IPR036390">
    <property type="entry name" value="WH_DNA-bd_sf"/>
</dbReference>
<dbReference type="SUPFAM" id="SSF46785">
    <property type="entry name" value="Winged helix' DNA-binding domain"/>
    <property type="match status" value="1"/>
</dbReference>
<evidence type="ECO:0000256" key="3">
    <source>
        <dbReference type="ARBA" id="ARBA00023125"/>
    </source>
</evidence>
<accession>A0ABS2FJU2</accession>
<dbReference type="RefSeq" id="WP_148322628.1">
    <property type="nucleotide sequence ID" value="NZ_JACJLL010000116.1"/>
</dbReference>
<dbReference type="PROSITE" id="PS50931">
    <property type="entry name" value="HTH_LYSR"/>
    <property type="match status" value="1"/>
</dbReference>
<keyword evidence="2" id="KW-0805">Transcription regulation</keyword>
<dbReference type="PANTHER" id="PTHR30126">
    <property type="entry name" value="HTH-TYPE TRANSCRIPTIONAL REGULATOR"/>
    <property type="match status" value="1"/>
</dbReference>
<evidence type="ECO:0000256" key="1">
    <source>
        <dbReference type="ARBA" id="ARBA00009437"/>
    </source>
</evidence>
<organism evidence="6 7">
    <name type="scientific">Clostridium saudiense</name>
    <dbReference type="NCBI Taxonomy" id="1414720"/>
    <lineage>
        <taxon>Bacteria</taxon>
        <taxon>Bacillati</taxon>
        <taxon>Bacillota</taxon>
        <taxon>Clostridia</taxon>
        <taxon>Eubacteriales</taxon>
        <taxon>Clostridiaceae</taxon>
        <taxon>Clostridium</taxon>
    </lineage>
</organism>
<keyword evidence="4" id="KW-0804">Transcription</keyword>
<keyword evidence="7" id="KW-1185">Reference proteome</keyword>
<dbReference type="Gene3D" id="1.10.10.10">
    <property type="entry name" value="Winged helix-like DNA-binding domain superfamily/Winged helix DNA-binding domain"/>
    <property type="match status" value="1"/>
</dbReference>
<gene>
    <name evidence="6" type="ORF">H6A19_14170</name>
</gene>
<dbReference type="EMBL" id="JACJLL010000116">
    <property type="protein sequence ID" value="MBM6820464.1"/>
    <property type="molecule type" value="Genomic_DNA"/>
</dbReference>
<evidence type="ECO:0000256" key="4">
    <source>
        <dbReference type="ARBA" id="ARBA00023163"/>
    </source>
</evidence>
<dbReference type="Gene3D" id="3.40.190.290">
    <property type="match status" value="1"/>
</dbReference>
<proteinExistence type="inferred from homology"/>
<dbReference type="Proteomes" id="UP000767334">
    <property type="component" value="Unassembled WGS sequence"/>
</dbReference>
<protein>
    <submittedName>
        <fullName evidence="6">LysR family transcriptional regulator</fullName>
    </submittedName>
</protein>
<dbReference type="CDD" id="cd05466">
    <property type="entry name" value="PBP2_LTTR_substrate"/>
    <property type="match status" value="1"/>
</dbReference>
<dbReference type="PANTHER" id="PTHR30126:SF40">
    <property type="entry name" value="HTH-TYPE TRANSCRIPTIONAL REGULATOR GLTR"/>
    <property type="match status" value="1"/>
</dbReference>
<evidence type="ECO:0000259" key="5">
    <source>
        <dbReference type="PROSITE" id="PS50931"/>
    </source>
</evidence>
<name>A0ABS2FJU2_9CLOT</name>
<dbReference type="SUPFAM" id="SSF53850">
    <property type="entry name" value="Periplasmic binding protein-like II"/>
    <property type="match status" value="1"/>
</dbReference>